<evidence type="ECO:0000313" key="1">
    <source>
        <dbReference type="EMBL" id="UYO73592.1"/>
    </source>
</evidence>
<evidence type="ECO:0000313" key="2">
    <source>
        <dbReference type="Proteomes" id="UP001164935"/>
    </source>
</evidence>
<dbReference type="Pfam" id="PF11162">
    <property type="entry name" value="DUF2946"/>
    <property type="match status" value="1"/>
</dbReference>
<sequence>MYRLTRTSPTQRTGGRWLTLLLALLLAIVTMSSHGAMENHQVDCGATAEWMLDNSHSVDGRSGDSQSVEHDHNASSCVTCTTAMSQTRLLVLGPERLANSPAMALSPQFPLTPRRPPRT</sequence>
<gene>
    <name evidence="1" type="ORF">M0220_11955</name>
</gene>
<reference evidence="1" key="1">
    <citation type="submission" date="2022-05" db="EMBL/GenBank/DDBJ databases">
        <title>Complete sequence of a novel PHA-producing Halomonas strain.</title>
        <authorList>
            <person name="Zheng Z."/>
        </authorList>
    </citation>
    <scope>NUCLEOTIDE SEQUENCE</scope>
    <source>
        <strain evidence="1">ZZQ-149</strain>
    </source>
</reference>
<proteinExistence type="predicted"/>
<dbReference type="RefSeq" id="WP_264017740.1">
    <property type="nucleotide sequence ID" value="NZ_CP096973.1"/>
</dbReference>
<dbReference type="AlphaFoldDB" id="A0AA46TQ65"/>
<accession>A0AA46TQ65</accession>
<dbReference type="KEGG" id="hqn:M0220_11955"/>
<dbReference type="InterPro" id="IPR021333">
    <property type="entry name" value="DUF2946"/>
</dbReference>
<protein>
    <recommendedName>
        <fullName evidence="3">DUF2946 domain-containing protein</fullName>
    </recommendedName>
</protein>
<evidence type="ECO:0008006" key="3">
    <source>
        <dbReference type="Google" id="ProtNLM"/>
    </source>
</evidence>
<dbReference type="EMBL" id="CP096973">
    <property type="protein sequence ID" value="UYO73592.1"/>
    <property type="molecule type" value="Genomic_DNA"/>
</dbReference>
<dbReference type="Proteomes" id="UP001164935">
    <property type="component" value="Chromosome"/>
</dbReference>
<keyword evidence="2" id="KW-1185">Reference proteome</keyword>
<name>A0AA46TQ65_9GAMM</name>
<organism evidence="1 2">
    <name type="scientific">Halomonas qinghailakensis</name>
    <dbReference type="NCBI Taxonomy" id="2937790"/>
    <lineage>
        <taxon>Bacteria</taxon>
        <taxon>Pseudomonadati</taxon>
        <taxon>Pseudomonadota</taxon>
        <taxon>Gammaproteobacteria</taxon>
        <taxon>Oceanospirillales</taxon>
        <taxon>Halomonadaceae</taxon>
        <taxon>Halomonas</taxon>
    </lineage>
</organism>